<dbReference type="Gene3D" id="1.25.40.20">
    <property type="entry name" value="Ankyrin repeat-containing domain"/>
    <property type="match status" value="1"/>
</dbReference>
<dbReference type="GO" id="GO:0004861">
    <property type="term" value="F:cyclin-dependent protein serine/threonine kinase inhibitor activity"/>
    <property type="evidence" value="ECO:0007669"/>
    <property type="project" value="TreeGrafter"/>
</dbReference>
<reference evidence="4" key="2">
    <citation type="submission" date="2025-08" db="UniProtKB">
        <authorList>
            <consortium name="Ensembl"/>
        </authorList>
    </citation>
    <scope>IDENTIFICATION</scope>
</reference>
<dbReference type="GO" id="GO:0005737">
    <property type="term" value="C:cytoplasm"/>
    <property type="evidence" value="ECO:0007669"/>
    <property type="project" value="TreeGrafter"/>
</dbReference>
<dbReference type="RefSeq" id="XP_028857173.1">
    <property type="nucleotide sequence ID" value="XM_029001340.1"/>
</dbReference>
<dbReference type="Ensembl" id="ENSDCDT00010035166.1">
    <property type="protein sequence ID" value="ENSDCDP00010028409.1"/>
    <property type="gene ID" value="ENSDCDG00010018013.1"/>
</dbReference>
<dbReference type="GO" id="GO:0008285">
    <property type="term" value="P:negative regulation of cell population proliferation"/>
    <property type="evidence" value="ECO:0007669"/>
    <property type="project" value="TreeGrafter"/>
</dbReference>
<evidence type="ECO:0000256" key="3">
    <source>
        <dbReference type="PROSITE-ProRule" id="PRU00023"/>
    </source>
</evidence>
<dbReference type="PANTHER" id="PTHR24201:SF9">
    <property type="entry name" value="CYCLIN-DEPENDENT KINASE 4 INHIBITOR C"/>
    <property type="match status" value="1"/>
</dbReference>
<protein>
    <submittedName>
        <fullName evidence="4">Uncharacterized protein</fullName>
    </submittedName>
</protein>
<name>A0AAY4C6G0_9TELE</name>
<dbReference type="PROSITE" id="PS50297">
    <property type="entry name" value="ANK_REP_REGION"/>
    <property type="match status" value="2"/>
</dbReference>
<evidence type="ECO:0000256" key="2">
    <source>
        <dbReference type="ARBA" id="ARBA00023043"/>
    </source>
</evidence>
<dbReference type="PANTHER" id="PTHR24201">
    <property type="entry name" value="ANK_REP_REGION DOMAIN-CONTAINING PROTEIN"/>
    <property type="match status" value="1"/>
</dbReference>
<dbReference type="GO" id="GO:0005634">
    <property type="term" value="C:nucleus"/>
    <property type="evidence" value="ECO:0007669"/>
    <property type="project" value="TreeGrafter"/>
</dbReference>
<dbReference type="GO" id="GO:2000045">
    <property type="term" value="P:regulation of G1/S transition of mitotic cell cycle"/>
    <property type="evidence" value="ECO:0007669"/>
    <property type="project" value="TreeGrafter"/>
</dbReference>
<dbReference type="InterPro" id="IPR050776">
    <property type="entry name" value="Ank_Repeat/CDKN_Inhibitor"/>
</dbReference>
<dbReference type="InterPro" id="IPR002110">
    <property type="entry name" value="Ankyrin_rpt"/>
</dbReference>
<reference evidence="4 5" key="1">
    <citation type="submission" date="2020-06" db="EMBL/GenBank/DDBJ databases">
        <authorList>
            <consortium name="Wellcome Sanger Institute Data Sharing"/>
        </authorList>
    </citation>
    <scope>NUCLEOTIDE SEQUENCE [LARGE SCALE GENOMIC DNA]</scope>
</reference>
<reference evidence="4" key="3">
    <citation type="submission" date="2025-09" db="UniProtKB">
        <authorList>
            <consortium name="Ensembl"/>
        </authorList>
    </citation>
    <scope>IDENTIFICATION</scope>
</reference>
<dbReference type="SUPFAM" id="SSF48403">
    <property type="entry name" value="Ankyrin repeat"/>
    <property type="match status" value="1"/>
</dbReference>
<dbReference type="GO" id="GO:0019901">
    <property type="term" value="F:protein kinase binding"/>
    <property type="evidence" value="ECO:0007669"/>
    <property type="project" value="TreeGrafter"/>
</dbReference>
<accession>A0AAY4C6G0</accession>
<dbReference type="Proteomes" id="UP000694580">
    <property type="component" value="Chromosome 13"/>
</dbReference>
<keyword evidence="1" id="KW-0677">Repeat</keyword>
<keyword evidence="2 3" id="KW-0040">ANK repeat</keyword>
<dbReference type="AlphaFoldDB" id="A0AAY4C6G0"/>
<proteinExistence type="predicted"/>
<dbReference type="SMART" id="SM00248">
    <property type="entry name" value="ANK"/>
    <property type="match status" value="3"/>
</dbReference>
<dbReference type="Pfam" id="PF12796">
    <property type="entry name" value="Ank_2"/>
    <property type="match status" value="1"/>
</dbReference>
<dbReference type="PROSITE" id="PS50088">
    <property type="entry name" value="ANK_REPEAT"/>
    <property type="match status" value="2"/>
</dbReference>
<dbReference type="InterPro" id="IPR036770">
    <property type="entry name" value="Ankyrin_rpt-contain_sf"/>
</dbReference>
<evidence type="ECO:0000256" key="1">
    <source>
        <dbReference type="ARBA" id="ARBA00022737"/>
    </source>
</evidence>
<gene>
    <name evidence="4" type="primary">CDKN2C</name>
</gene>
<organism evidence="4 5">
    <name type="scientific">Denticeps clupeoides</name>
    <name type="common">denticle herring</name>
    <dbReference type="NCBI Taxonomy" id="299321"/>
    <lineage>
        <taxon>Eukaryota</taxon>
        <taxon>Metazoa</taxon>
        <taxon>Chordata</taxon>
        <taxon>Craniata</taxon>
        <taxon>Vertebrata</taxon>
        <taxon>Euteleostomi</taxon>
        <taxon>Actinopterygii</taxon>
        <taxon>Neopterygii</taxon>
        <taxon>Teleostei</taxon>
        <taxon>Clupei</taxon>
        <taxon>Clupeiformes</taxon>
        <taxon>Denticipitoidei</taxon>
        <taxon>Denticipitidae</taxon>
        <taxon>Denticeps</taxon>
    </lineage>
</organism>
<feature type="repeat" description="ANK" evidence="3">
    <location>
        <begin position="105"/>
        <end position="137"/>
    </location>
</feature>
<evidence type="ECO:0000313" key="4">
    <source>
        <dbReference type="Ensembl" id="ENSDCDP00010028409.1"/>
    </source>
</evidence>
<evidence type="ECO:0000313" key="5">
    <source>
        <dbReference type="Proteomes" id="UP000694580"/>
    </source>
</evidence>
<dbReference type="GeneID" id="114802438"/>
<keyword evidence="5" id="KW-1185">Reference proteome</keyword>
<feature type="repeat" description="ANK" evidence="3">
    <location>
        <begin position="72"/>
        <end position="104"/>
    </location>
</feature>
<sequence length="168" mass="17625">MDDQTAAADDLSSASARGDAAEVERMLRGGADVNGRNRFGRTPIQVMKLGCPAVAELLLLRGADADVRDPVAGLTVAHDAARDGHADTLRVLVGHKADVNVADVHGNLPLHLAAQEGHARAVRVLLGPTAAPGARNKRGHTPRDLAEMNGRDEVLRVMDGVREDVAGN</sequence>
<dbReference type="GeneTree" id="ENSGT00940000160194"/>